<accession>A0AA47EN30</accession>
<dbReference type="PANTHER" id="PTHR42956:SF1">
    <property type="entry name" value="NITROGENASE IRON-MOLYBDENUM COFACTOR BIOSYNTHESIS PROTEIN NIFE"/>
    <property type="match status" value="1"/>
</dbReference>
<proteinExistence type="predicted"/>
<sequence>MAINLDVAEAQTRENRLGSITGYCGSLKDASKKIGCGNLCNGERCFNQGTLCNAGCAQGTVSGIIDAVQVNHAPIGCTAGAIGGNSVYKAMIREQGINERNIVFVSTNMNERDTIFGATQKLKDTVIETYERYKPKAIFVSTSCVSGVIGEDITSAVDELTDELPIPVIPVFCEGFKTKIWASGFDAAFHAILTGIVKPPEKKTNIINFINFFGSERKKITEIFANFGVEPLFIPRGVTVERLSKISESLATVSICGTLGTYLGNGLEEQYGVPYVRTLHPHGIAGYEAWIRGLGKAIGKETEVEEYIAKERIRIAPELEEVKKKLKGIKAVIGMGPGFTLNYIRVLDEIGIKVLWASAWHLDPQYDHGKEADEYKYLTENLAEDVPFSVSDQQNYEVMNILHNLKPDIYLSRHPGTTVWAMKQGTASIFVGDEFTAFGYDGLINFAYQILDAVTNRSLANSLRDHSKLPYTDWWLKQQHSLFLKTEEEKANV</sequence>
<dbReference type="Pfam" id="PF00148">
    <property type="entry name" value="Oxidored_nitro"/>
    <property type="match status" value="1"/>
</dbReference>
<name>A0AA47EN30_9CLOT</name>
<reference evidence="2" key="1">
    <citation type="submission" date="2021-11" db="EMBL/GenBank/DDBJ databases">
        <title>Clostridia strains as spoilage organisms.</title>
        <authorList>
            <person name="Wambui J."/>
            <person name="Stevens M.J.A."/>
            <person name="Stephan R."/>
        </authorList>
    </citation>
    <scope>NUCLEOTIDE SEQUENCE</scope>
    <source>
        <strain evidence="2">CF009</strain>
    </source>
</reference>
<evidence type="ECO:0000259" key="1">
    <source>
        <dbReference type="Pfam" id="PF00148"/>
    </source>
</evidence>
<dbReference type="GO" id="GO:0016491">
    <property type="term" value="F:oxidoreductase activity"/>
    <property type="evidence" value="ECO:0007669"/>
    <property type="project" value="InterPro"/>
</dbReference>
<evidence type="ECO:0000313" key="3">
    <source>
        <dbReference type="Proteomes" id="UP001164733"/>
    </source>
</evidence>
<gene>
    <name evidence="2" type="ORF">LL038_07250</name>
</gene>
<dbReference type="InterPro" id="IPR000510">
    <property type="entry name" value="Nase/OxRdtase_comp1"/>
</dbReference>
<protein>
    <submittedName>
        <fullName evidence="2">Nitrogenase</fullName>
    </submittedName>
</protein>
<dbReference type="PANTHER" id="PTHR42956">
    <property type="entry name" value="NITROGENASE IRON-MOLYBDENUM COFACTOR BIOSYNTHESIS PROTEIN NIFE"/>
    <property type="match status" value="1"/>
</dbReference>
<dbReference type="Proteomes" id="UP001164733">
    <property type="component" value="Chromosome"/>
</dbReference>
<dbReference type="AlphaFoldDB" id="A0AA47EN30"/>
<dbReference type="InterPro" id="IPR049939">
    <property type="entry name" value="NifE-like"/>
</dbReference>
<dbReference type="EMBL" id="CP086239">
    <property type="protein sequence ID" value="WAG62031.1"/>
    <property type="molecule type" value="Genomic_DNA"/>
</dbReference>
<organism evidence="2 3">
    <name type="scientific">Clostridium estertheticum</name>
    <dbReference type="NCBI Taxonomy" id="238834"/>
    <lineage>
        <taxon>Bacteria</taxon>
        <taxon>Bacillati</taxon>
        <taxon>Bacillota</taxon>
        <taxon>Clostridia</taxon>
        <taxon>Eubacteriales</taxon>
        <taxon>Clostridiaceae</taxon>
        <taxon>Clostridium</taxon>
    </lineage>
</organism>
<feature type="domain" description="Nitrogenase/oxidoreductase component 1" evidence="1">
    <location>
        <begin position="52"/>
        <end position="454"/>
    </location>
</feature>
<evidence type="ECO:0000313" key="2">
    <source>
        <dbReference type="EMBL" id="WAG62031.1"/>
    </source>
</evidence>
<dbReference type="RefSeq" id="WP_216121212.1">
    <property type="nucleotide sequence ID" value="NZ_CP086239.1"/>
</dbReference>